<comment type="caution">
    <text evidence="2">The sequence shown here is derived from an EMBL/GenBank/DDBJ whole genome shotgun (WGS) entry which is preliminary data.</text>
</comment>
<evidence type="ECO:0000313" key="3">
    <source>
        <dbReference type="Proteomes" id="UP001222932"/>
    </source>
</evidence>
<dbReference type="EMBL" id="BTCM01000006">
    <property type="protein sequence ID" value="GMK58790.1"/>
    <property type="molecule type" value="Genomic_DNA"/>
</dbReference>
<feature type="region of interest" description="Disordered" evidence="1">
    <location>
        <begin position="460"/>
        <end position="487"/>
    </location>
</feature>
<feature type="region of interest" description="Disordered" evidence="1">
    <location>
        <begin position="68"/>
        <end position="107"/>
    </location>
</feature>
<feature type="region of interest" description="Disordered" evidence="1">
    <location>
        <begin position="390"/>
        <end position="430"/>
    </location>
</feature>
<evidence type="ECO:0000256" key="1">
    <source>
        <dbReference type="SAM" id="MobiDB-lite"/>
    </source>
</evidence>
<feature type="compositionally biased region" description="Polar residues" evidence="1">
    <location>
        <begin position="30"/>
        <end position="51"/>
    </location>
</feature>
<dbReference type="Proteomes" id="UP001222932">
    <property type="component" value="Unassembled WGS sequence"/>
</dbReference>
<sequence length="593" mass="64915">MRRSAKHPTTLLASTPISPHSPPASPQPTTPCFSSFPQDIDNSVASNSTHNLPFGSVRLNPATVDQRGAAFSASRDSVAATHGKMLRDTPRHHWRAGSIRSKSQPSLQDKVAKLHTEAVGVDDHVPYRPPYDSSSLSLSAPVKPSGAQGIGLAPAPAAPQERPQKKTILGWFGRRKVKEKLASVSTPTLIEAEPLGKHGQGYPRFGHRPRAAQSADLLGSSSGAGTGMTDSASVLTGLIAPKMLFSPLSRSIRAEGMDNHPYGSTYPSAPHIQHLPLQQERPPYPRVGNNSSTPALHGQRTNTPELDNVVNPDDPNSSFDRVYAAGEIREAERTEWATITRRSRNGSMRSLISRRRSDEWSVPEHQNGTPVHGDHEERLERLPERGASFCEADRSDLGSPPSKLRRRQTGPPRTFQFRLQPPTHRHAPSGTNLVMVGGATAPDHSRLDSSRLHVKHPPRNIDFVAGSDPNRLSTSPPHLPTPERSSPFDYDFPESEIGMAITTDQVVAPAQHRLPMDTPPSCGPQTREDPSSAHARYVLARQHRRQQTMRAFQSPPVLGDGKKAPDIYPQQRFSHFPANVSECWTERDELSGQ</sequence>
<keyword evidence="3" id="KW-1185">Reference proteome</keyword>
<protein>
    <submittedName>
        <fullName evidence="2">Uncharacterized protein</fullName>
    </submittedName>
</protein>
<reference evidence="2" key="1">
    <citation type="journal article" date="2023" name="BMC Genomics">
        <title>Chromosome-level genome assemblies of Cutaneotrichosporon spp. (Trichosporonales, Basidiomycota) reveal imbalanced evolution between nucleotide sequences and chromosome synteny.</title>
        <authorList>
            <person name="Kobayashi Y."/>
            <person name="Kayamori A."/>
            <person name="Aoki K."/>
            <person name="Shiwa Y."/>
            <person name="Matsutani M."/>
            <person name="Fujita N."/>
            <person name="Sugita T."/>
            <person name="Iwasaki W."/>
            <person name="Tanaka N."/>
            <person name="Takashima M."/>
        </authorList>
    </citation>
    <scope>NUCLEOTIDE SEQUENCE</scope>
    <source>
        <strain evidence="2">HIS016</strain>
    </source>
</reference>
<organism evidence="2 3">
    <name type="scientific">Cutaneotrichosporon spelunceum</name>
    <dbReference type="NCBI Taxonomy" id="1672016"/>
    <lineage>
        <taxon>Eukaryota</taxon>
        <taxon>Fungi</taxon>
        <taxon>Dikarya</taxon>
        <taxon>Basidiomycota</taxon>
        <taxon>Agaricomycotina</taxon>
        <taxon>Tremellomycetes</taxon>
        <taxon>Trichosporonales</taxon>
        <taxon>Trichosporonaceae</taxon>
        <taxon>Cutaneotrichosporon</taxon>
    </lineage>
</organism>
<feature type="region of interest" description="Disordered" evidence="1">
    <location>
        <begin position="1"/>
        <end position="53"/>
    </location>
</feature>
<proteinExistence type="predicted"/>
<feature type="compositionally biased region" description="Polar residues" evidence="1">
    <location>
        <begin position="288"/>
        <end position="305"/>
    </location>
</feature>
<feature type="region of interest" description="Disordered" evidence="1">
    <location>
        <begin position="348"/>
        <end position="378"/>
    </location>
</feature>
<dbReference type="AlphaFoldDB" id="A0AAD3YD40"/>
<gene>
    <name evidence="2" type="ORF">CspeluHIS016_0602320</name>
</gene>
<reference evidence="2" key="2">
    <citation type="submission" date="2023-06" db="EMBL/GenBank/DDBJ databases">
        <authorList>
            <person name="Kobayashi Y."/>
            <person name="Kayamori A."/>
            <person name="Aoki K."/>
            <person name="Shiwa Y."/>
            <person name="Fujita N."/>
            <person name="Sugita T."/>
            <person name="Iwasaki W."/>
            <person name="Tanaka N."/>
            <person name="Takashima M."/>
        </authorList>
    </citation>
    <scope>NUCLEOTIDE SEQUENCE</scope>
    <source>
        <strain evidence="2">HIS016</strain>
    </source>
</reference>
<name>A0AAD3YD40_9TREE</name>
<feature type="region of interest" description="Disordered" evidence="1">
    <location>
        <begin position="123"/>
        <end position="164"/>
    </location>
</feature>
<accession>A0AAD3YD40</accession>
<feature type="compositionally biased region" description="Pro residues" evidence="1">
    <location>
        <begin position="19"/>
        <end position="29"/>
    </location>
</feature>
<feature type="region of interest" description="Disordered" evidence="1">
    <location>
        <begin position="279"/>
        <end position="316"/>
    </location>
</feature>
<evidence type="ECO:0000313" key="2">
    <source>
        <dbReference type="EMBL" id="GMK58790.1"/>
    </source>
</evidence>